<reference evidence="1" key="1">
    <citation type="journal article" date="2015" name="Proc. Natl. Acad. Sci. U.S.A.">
        <title>Networks of energetic and metabolic interactions define dynamics in microbial communities.</title>
        <authorList>
            <person name="Embree M."/>
            <person name="Liu J.K."/>
            <person name="Al-Bassam M.M."/>
            <person name="Zengler K."/>
        </authorList>
    </citation>
    <scope>NUCLEOTIDE SEQUENCE</scope>
</reference>
<organism evidence="1">
    <name type="scientific">hydrocarbon metagenome</name>
    <dbReference type="NCBI Taxonomy" id="938273"/>
    <lineage>
        <taxon>unclassified sequences</taxon>
        <taxon>metagenomes</taxon>
        <taxon>ecological metagenomes</taxon>
    </lineage>
</organism>
<proteinExistence type="predicted"/>
<sequence>MFKSRWKIAFLLVLSLASIMSNSAAQDEAPQSVAPPSTGSCTPVLQDPVAPGDIIDLRGPDVPADQQALGIHWDYMWTVKEDDAGGRTVATLDTQSISFAVPTTEYAENYYFEMLVTAREAALCINQACMTFPIVTPGQCSITTDSSDQICIIDDKNHKYSTESTPGQVNQRWWVFKQGEVPENLEYNGNADSKVGDGSNINIKWNEWAENSGTYVIMTGYFGKKSPYVFQGSCQKQVVIVDVPLNTITVT</sequence>
<gene>
    <name evidence="1" type="ORF">ASZ90_014338</name>
</gene>
<accession>A0A0W8F521</accession>
<comment type="caution">
    <text evidence="1">The sequence shown here is derived from an EMBL/GenBank/DDBJ whole genome shotgun (WGS) entry which is preliminary data.</text>
</comment>
<dbReference type="AlphaFoldDB" id="A0A0W8F521"/>
<protein>
    <submittedName>
        <fullName evidence="1">Uncharacterized protein</fullName>
    </submittedName>
</protein>
<name>A0A0W8F521_9ZZZZ</name>
<dbReference type="EMBL" id="LNQE01001517">
    <property type="protein sequence ID" value="KUG16007.1"/>
    <property type="molecule type" value="Genomic_DNA"/>
</dbReference>
<evidence type="ECO:0000313" key="1">
    <source>
        <dbReference type="EMBL" id="KUG16007.1"/>
    </source>
</evidence>